<protein>
    <recommendedName>
        <fullName evidence="3">Molybdenum cofactor carrier</fullName>
    </recommendedName>
</protein>
<dbReference type="InterPro" id="IPR024755">
    <property type="entry name" value="cpYpsA"/>
</dbReference>
<gene>
    <name evidence="1" type="ORF">OXH18_11940</name>
</gene>
<evidence type="ECO:0008006" key="3">
    <source>
        <dbReference type="Google" id="ProtNLM"/>
    </source>
</evidence>
<dbReference type="SUPFAM" id="SSF102405">
    <property type="entry name" value="MCP/YpsA-like"/>
    <property type="match status" value="1"/>
</dbReference>
<dbReference type="Proteomes" id="UP001163152">
    <property type="component" value="Chromosome"/>
</dbReference>
<name>A0A9E8ZPN8_9CYAN</name>
<dbReference type="Pfam" id="PF12694">
    <property type="entry name" value="cpYpsA"/>
    <property type="match status" value="1"/>
</dbReference>
<organism evidence="1 2">
    <name type="scientific">Thermocoleostomius sinensis A174</name>
    <dbReference type="NCBI Taxonomy" id="2016057"/>
    <lineage>
        <taxon>Bacteria</taxon>
        <taxon>Bacillati</taxon>
        <taxon>Cyanobacteriota</taxon>
        <taxon>Cyanophyceae</taxon>
        <taxon>Oculatellales</taxon>
        <taxon>Oculatellaceae</taxon>
        <taxon>Thermocoleostomius</taxon>
    </lineage>
</organism>
<dbReference type="KEGG" id="tsin:OXH18_11940"/>
<evidence type="ECO:0000313" key="1">
    <source>
        <dbReference type="EMBL" id="WAL62666.1"/>
    </source>
</evidence>
<keyword evidence="2" id="KW-1185">Reference proteome</keyword>
<reference evidence="1" key="1">
    <citation type="submission" date="2022-12" db="EMBL/GenBank/DDBJ databases">
        <title>Polyphasic identification of a Novel Hot-Spring Cyanobacterium Ocullathermofonsia sinensis gen nov. sp. nov. and Genomic Insights on its Adaptations to the Thermal Habitat.</title>
        <authorList>
            <person name="Daroch M."/>
            <person name="Tang J."/>
            <person name="Jiang Y."/>
        </authorList>
    </citation>
    <scope>NUCLEOTIDE SEQUENCE</scope>
    <source>
        <strain evidence="1">PKUAC-SCTA174</strain>
    </source>
</reference>
<dbReference type="AlphaFoldDB" id="A0A9E8ZPN8"/>
<evidence type="ECO:0000313" key="2">
    <source>
        <dbReference type="Proteomes" id="UP001163152"/>
    </source>
</evidence>
<dbReference type="EMBL" id="CP113797">
    <property type="protein sequence ID" value="WAL62666.1"/>
    <property type="molecule type" value="Genomic_DNA"/>
</dbReference>
<accession>A0A9E8ZPN8</accession>
<dbReference type="RefSeq" id="WP_268613004.1">
    <property type="nucleotide sequence ID" value="NZ_CP113797.1"/>
</dbReference>
<proteinExistence type="predicted"/>
<dbReference type="Gene3D" id="3.40.50.450">
    <property type="match status" value="1"/>
</dbReference>
<sequence length="177" mass="19322">MATIVIRTGGQTGVDRAALDVAVTLGIPYLGWCPQGGWAEDYPQPPGVLAIYPQLVATPSANPQQRTTWNVRDSHATLILISESPFGSMSSDATSEQALRSSPGTWFTYRTASLVFLRPCLVLVLTAAAVDSCKQWQQDVRNRLKLKTLILNIAGPRESEQPGIYRQAQQFLSHVLA</sequence>